<proteinExistence type="predicted"/>
<dbReference type="InterPro" id="IPR043129">
    <property type="entry name" value="ATPase_NBD"/>
</dbReference>
<evidence type="ECO:0000313" key="2">
    <source>
        <dbReference type="EMBL" id="QPJ64618.1"/>
    </source>
</evidence>
<dbReference type="PIRSF" id="PIRSF019169">
    <property type="entry name" value="PilM"/>
    <property type="match status" value="1"/>
</dbReference>
<dbReference type="KEGG" id="nva:G3M78_04115"/>
<dbReference type="InterPro" id="IPR005883">
    <property type="entry name" value="PilM"/>
</dbReference>
<evidence type="ECO:0000313" key="3">
    <source>
        <dbReference type="Proteomes" id="UP000594464"/>
    </source>
</evidence>
<organism evidence="2 3">
    <name type="scientific">Candidatus Nitrohelix vancouverensis</name>
    <dbReference type="NCBI Taxonomy" id="2705534"/>
    <lineage>
        <taxon>Bacteria</taxon>
        <taxon>Pseudomonadati</taxon>
        <taxon>Nitrospinota/Tectimicrobiota group</taxon>
        <taxon>Nitrospinota</taxon>
        <taxon>Nitrospinia</taxon>
        <taxon>Nitrospinales</taxon>
        <taxon>Nitrospinaceae</taxon>
        <taxon>Candidatus Nitrohelix</taxon>
    </lineage>
</organism>
<dbReference type="InterPro" id="IPR003494">
    <property type="entry name" value="SHS2_FtsA"/>
</dbReference>
<gene>
    <name evidence="2" type="primary">pilM</name>
    <name evidence="2" type="ORF">G3M78_04115</name>
</gene>
<protein>
    <submittedName>
        <fullName evidence="2">Type IV pilus assembly protein PilM</fullName>
    </submittedName>
</protein>
<feature type="domain" description="SHS2" evidence="1">
    <location>
        <begin position="9"/>
        <end position="187"/>
    </location>
</feature>
<dbReference type="SUPFAM" id="SSF53067">
    <property type="entry name" value="Actin-like ATPase domain"/>
    <property type="match status" value="2"/>
</dbReference>
<dbReference type="CDD" id="cd24049">
    <property type="entry name" value="ASKHA_NBD_PilM"/>
    <property type="match status" value="1"/>
</dbReference>
<dbReference type="InterPro" id="IPR050696">
    <property type="entry name" value="FtsA/MreB"/>
</dbReference>
<dbReference type="PANTHER" id="PTHR32432:SF3">
    <property type="entry name" value="ETHANOLAMINE UTILIZATION PROTEIN EUTJ"/>
    <property type="match status" value="1"/>
</dbReference>
<dbReference type="Pfam" id="PF11104">
    <property type="entry name" value="PilM_2"/>
    <property type="match status" value="1"/>
</dbReference>
<dbReference type="GO" id="GO:0051301">
    <property type="term" value="P:cell division"/>
    <property type="evidence" value="ECO:0007669"/>
    <property type="project" value="InterPro"/>
</dbReference>
<dbReference type="SMART" id="SM00842">
    <property type="entry name" value="FtsA"/>
    <property type="match status" value="1"/>
</dbReference>
<evidence type="ECO:0000259" key="1">
    <source>
        <dbReference type="SMART" id="SM00842"/>
    </source>
</evidence>
<dbReference type="Gene3D" id="3.30.1490.300">
    <property type="match status" value="1"/>
</dbReference>
<name>A0A7T0C177_9BACT</name>
<dbReference type="Gene3D" id="3.30.420.40">
    <property type="match status" value="2"/>
</dbReference>
<dbReference type="NCBIfam" id="TIGR01175">
    <property type="entry name" value="pilM"/>
    <property type="match status" value="1"/>
</dbReference>
<reference evidence="3" key="1">
    <citation type="submission" date="2020-02" db="EMBL/GenBank/DDBJ databases">
        <title>Genomic and physiological characterization of two novel Nitrospinaceae genera.</title>
        <authorList>
            <person name="Mueller A.J."/>
            <person name="Jung M.-Y."/>
            <person name="Strachan C.R."/>
            <person name="Herbold C.W."/>
            <person name="Kirkegaard R.H."/>
            <person name="Daims H."/>
        </authorList>
    </citation>
    <scope>NUCLEOTIDE SEQUENCE [LARGE SCALE GENOMIC DNA]</scope>
</reference>
<sequence length="363" mass="40046">MFLSKDTPLVAVDIGSYSVKLAQLNLKKNKPELLSFGLLPLEQECLVDGSIQKPDEVIEAIGRLLKAEKIESKFAVSSLASEAVITKRIKVPEMSREELEERINEEAEQYIPFDIDDVSLSFQILGPAEMDLPDEEGAEAEDQGPKMEILLVAVQREIIDNRIDVLSDAGLKPVIMDLDVFATVNAANLISSVDEFDSVALIDLGDSFTHLNILSNGVTAVTRDIPIGGGQCAQKLISKFDLPFKEATRVKLGALPSGIETEEVLDIIRRSFEKITAELVKTFEYYQNTQSLAIERIILCGGGAMIPGVDHLFMNQFKTPVEIMDPLSAIKYNPKNFEIETMRAVAPLTAVALGLATRRFDYK</sequence>
<dbReference type="Proteomes" id="UP000594464">
    <property type="component" value="Chromosome"/>
</dbReference>
<accession>A0A7T0C177</accession>
<dbReference type="EMBL" id="CP048620">
    <property type="protein sequence ID" value="QPJ64618.1"/>
    <property type="molecule type" value="Genomic_DNA"/>
</dbReference>
<dbReference type="PANTHER" id="PTHR32432">
    <property type="entry name" value="CELL DIVISION PROTEIN FTSA-RELATED"/>
    <property type="match status" value="1"/>
</dbReference>
<dbReference type="AlphaFoldDB" id="A0A7T0C177"/>